<sequence length="911" mass="98262">MAPHRVAGAVTVSPYTYDARQAQVHVQVQSSSAAAATTAATATATATTTATVSDNGDHGAHSKGKKTKAKPRPERNPRQEEEMRFNTGPRNLRAPQANRGGRRGFRIPGRTYAEDRNGIPDYPPPSFQEAMTTPPVSVCSSTTSLPLAPPLPLVIPENIPEDPRESIDQPPAVQSIDEVHASDDDLDFEGTMFVIDRNSVPVCSTDLPRGAALEERVKSDWLKRRGVEFPGKASAVDVSSSSKPNDGINALSSPSRGRSKTRLLTPLLIDPEPRNDSIEPLSSSKRRFLSLSPLRTIFPPRSPTQEDRATLSALPSPSSSPYPTSRSLFFRSSTSLATASFLKLPLLSSPHLGKRELLPRKFFKKDRGKQGSKDPETIDAWEVLTEETYPSVDEDGKECPEHPRSLLSAVESIQPHSNGDTSPTKSVSFMFGTPHIPEVSRTSRPLVIPEPTEEERRTLGLPQPAQETFLRDWKGSSNLFLDRSLHRNRSPIPGVSEASGNHTAITHRNHMSSASDSTLSLNAGPPLVSVRVRAVSPSPPPSLVLKHTAHVAHPSPLRLGANPNAIAEDQSAAEAAMYQRALDTPLPMTPIFYNQFDRGGSVAAFNSDEDSSDLPPSMPHSARTLPSSLTNAISAQHDRTAPGFATSVPATTLSIAVHPSVAMSMPTEVVKTNSVEEPTTPTRHHYAGRPLPRPPPSANSNTRVAVVDSMYASSEPLMQSGDGSFNTCPEGLLIDLEDTTLDTISASGATTPLSERYNSQAHLPLSQASSSSVDLLAPPPSSSLNFNSSSSPLPRPHSPGSATGHPAVQQSTALSDLTDLDLLVSRLADEDPNGTDYEVSPGHNGWNATGLNEPPDAPPSFRGHWARDYALDLEPEPEPEPQLPRRQHFIILPETQSRSPPQRQHLAHRAY</sequence>
<feature type="compositionally biased region" description="Basic and acidic residues" evidence="1">
    <location>
        <begin position="71"/>
        <end position="84"/>
    </location>
</feature>
<feature type="region of interest" description="Disordered" evidence="1">
    <location>
        <begin position="770"/>
        <end position="808"/>
    </location>
</feature>
<dbReference type="STRING" id="93625.A0A409X981"/>
<feature type="region of interest" description="Disordered" evidence="1">
    <location>
        <begin position="28"/>
        <end position="117"/>
    </location>
</feature>
<dbReference type="Proteomes" id="UP000283269">
    <property type="component" value="Unassembled WGS sequence"/>
</dbReference>
<feature type="compositionally biased region" description="Low complexity" evidence="1">
    <location>
        <begin position="28"/>
        <end position="51"/>
    </location>
</feature>
<feature type="compositionally biased region" description="Low complexity" evidence="1">
    <location>
        <begin position="232"/>
        <end position="243"/>
    </location>
</feature>
<feature type="compositionally biased region" description="Low complexity" evidence="1">
    <location>
        <begin position="310"/>
        <end position="324"/>
    </location>
</feature>
<feature type="region of interest" description="Disordered" evidence="1">
    <location>
        <begin position="671"/>
        <end position="701"/>
    </location>
</feature>
<proteinExistence type="predicted"/>
<keyword evidence="3" id="KW-1185">Reference proteome</keyword>
<evidence type="ECO:0000256" key="1">
    <source>
        <dbReference type="SAM" id="MobiDB-lite"/>
    </source>
</evidence>
<dbReference type="AlphaFoldDB" id="A0A409X981"/>
<feature type="compositionally biased region" description="Low complexity" evidence="1">
    <location>
        <begin position="770"/>
        <end position="792"/>
    </location>
</feature>
<feature type="region of interest" description="Disordered" evidence="1">
    <location>
        <begin position="603"/>
        <end position="623"/>
    </location>
</feature>
<feature type="compositionally biased region" description="Polar residues" evidence="1">
    <location>
        <begin position="671"/>
        <end position="681"/>
    </location>
</feature>
<dbReference type="InParanoid" id="A0A409X981"/>
<feature type="region of interest" description="Disordered" evidence="1">
    <location>
        <begin position="232"/>
        <end position="281"/>
    </location>
</feature>
<gene>
    <name evidence="2" type="ORF">CVT25_002089</name>
</gene>
<evidence type="ECO:0000313" key="2">
    <source>
        <dbReference type="EMBL" id="PPQ87339.1"/>
    </source>
</evidence>
<feature type="region of interest" description="Disordered" evidence="1">
    <location>
        <begin position="829"/>
        <end position="911"/>
    </location>
</feature>
<organism evidence="2 3">
    <name type="scientific">Psilocybe cyanescens</name>
    <dbReference type="NCBI Taxonomy" id="93625"/>
    <lineage>
        <taxon>Eukaryota</taxon>
        <taxon>Fungi</taxon>
        <taxon>Dikarya</taxon>
        <taxon>Basidiomycota</taxon>
        <taxon>Agaricomycotina</taxon>
        <taxon>Agaricomycetes</taxon>
        <taxon>Agaricomycetidae</taxon>
        <taxon>Agaricales</taxon>
        <taxon>Agaricineae</taxon>
        <taxon>Strophariaceae</taxon>
        <taxon>Psilocybe</taxon>
    </lineage>
</organism>
<reference evidence="2 3" key="1">
    <citation type="journal article" date="2018" name="Evol. Lett.">
        <title>Horizontal gene cluster transfer increased hallucinogenic mushroom diversity.</title>
        <authorList>
            <person name="Reynolds H.T."/>
            <person name="Vijayakumar V."/>
            <person name="Gluck-Thaler E."/>
            <person name="Korotkin H.B."/>
            <person name="Matheny P.B."/>
            <person name="Slot J.C."/>
        </authorList>
    </citation>
    <scope>NUCLEOTIDE SEQUENCE [LARGE SCALE GENOMIC DNA]</scope>
    <source>
        <strain evidence="2 3">2631</strain>
    </source>
</reference>
<feature type="compositionally biased region" description="Basic residues" evidence="1">
    <location>
        <begin position="61"/>
        <end position="70"/>
    </location>
</feature>
<comment type="caution">
    <text evidence="2">The sequence shown here is derived from an EMBL/GenBank/DDBJ whole genome shotgun (WGS) entry which is preliminary data.</text>
</comment>
<dbReference type="EMBL" id="NHYD01002305">
    <property type="protein sequence ID" value="PPQ87339.1"/>
    <property type="molecule type" value="Genomic_DNA"/>
</dbReference>
<protein>
    <submittedName>
        <fullName evidence="2">Uncharacterized protein</fullName>
    </submittedName>
</protein>
<accession>A0A409X981</accession>
<feature type="region of interest" description="Disordered" evidence="1">
    <location>
        <begin position="296"/>
        <end position="324"/>
    </location>
</feature>
<evidence type="ECO:0000313" key="3">
    <source>
        <dbReference type="Proteomes" id="UP000283269"/>
    </source>
</evidence>
<feature type="region of interest" description="Disordered" evidence="1">
    <location>
        <begin position="440"/>
        <end position="464"/>
    </location>
</feature>
<dbReference type="OrthoDB" id="8062037at2759"/>
<name>A0A409X981_PSICY</name>